<keyword evidence="1" id="KW-0677">Repeat</keyword>
<dbReference type="PANTHER" id="PTHR44858:SF1">
    <property type="entry name" value="UDP-N-ACETYLGLUCOSAMINE--PEPTIDE N-ACETYLGLUCOSAMINYLTRANSFERASE SPINDLY-RELATED"/>
    <property type="match status" value="1"/>
</dbReference>
<feature type="region of interest" description="Disordered" evidence="4">
    <location>
        <begin position="175"/>
        <end position="196"/>
    </location>
</feature>
<dbReference type="eggNOG" id="ENOG502SN9H">
    <property type="taxonomic scope" value="Eukaryota"/>
</dbReference>
<feature type="repeat" description="TPR" evidence="3">
    <location>
        <begin position="69"/>
        <end position="102"/>
    </location>
</feature>
<dbReference type="InterPro" id="IPR050498">
    <property type="entry name" value="Ycf3"/>
</dbReference>
<protein>
    <submittedName>
        <fullName evidence="5">Uncharacterized protein</fullName>
    </submittedName>
</protein>
<dbReference type="SUPFAM" id="SSF48452">
    <property type="entry name" value="TPR-like"/>
    <property type="match status" value="1"/>
</dbReference>
<organism evidence="5">
    <name type="scientific">Aphanomyces invadans</name>
    <dbReference type="NCBI Taxonomy" id="157072"/>
    <lineage>
        <taxon>Eukaryota</taxon>
        <taxon>Sar</taxon>
        <taxon>Stramenopiles</taxon>
        <taxon>Oomycota</taxon>
        <taxon>Saprolegniomycetes</taxon>
        <taxon>Saprolegniales</taxon>
        <taxon>Verrucalvaceae</taxon>
        <taxon>Aphanomyces</taxon>
    </lineage>
</organism>
<evidence type="ECO:0000256" key="4">
    <source>
        <dbReference type="SAM" id="MobiDB-lite"/>
    </source>
</evidence>
<dbReference type="PROSITE" id="PS50005">
    <property type="entry name" value="TPR"/>
    <property type="match status" value="1"/>
</dbReference>
<reference evidence="5" key="1">
    <citation type="submission" date="2013-12" db="EMBL/GenBank/DDBJ databases">
        <title>The Genome Sequence of Aphanomyces invadans NJM9701.</title>
        <authorList>
            <consortium name="The Broad Institute Genomics Platform"/>
            <person name="Russ C."/>
            <person name="Tyler B."/>
            <person name="van West P."/>
            <person name="Dieguez-Uribeondo J."/>
            <person name="Young S.K."/>
            <person name="Zeng Q."/>
            <person name="Gargeya S."/>
            <person name="Fitzgerald M."/>
            <person name="Abouelleil A."/>
            <person name="Alvarado L."/>
            <person name="Chapman S.B."/>
            <person name="Gainer-Dewar J."/>
            <person name="Goldberg J."/>
            <person name="Griggs A."/>
            <person name="Gujja S."/>
            <person name="Hansen M."/>
            <person name="Howarth C."/>
            <person name="Imamovic A."/>
            <person name="Ireland A."/>
            <person name="Larimer J."/>
            <person name="McCowan C."/>
            <person name="Murphy C."/>
            <person name="Pearson M."/>
            <person name="Poon T.W."/>
            <person name="Priest M."/>
            <person name="Roberts A."/>
            <person name="Saif S."/>
            <person name="Shea T."/>
            <person name="Sykes S."/>
            <person name="Wortman J."/>
            <person name="Nusbaum C."/>
            <person name="Birren B."/>
        </authorList>
    </citation>
    <scope>NUCLEOTIDE SEQUENCE [LARGE SCALE GENOMIC DNA]</scope>
    <source>
        <strain evidence="5">NJM9701</strain>
    </source>
</reference>
<keyword evidence="2 3" id="KW-0802">TPR repeat</keyword>
<dbReference type="GeneID" id="20082081"/>
<accession>A0A024UB33</accession>
<evidence type="ECO:0000256" key="1">
    <source>
        <dbReference type="ARBA" id="ARBA00022737"/>
    </source>
</evidence>
<dbReference type="InterPro" id="IPR011990">
    <property type="entry name" value="TPR-like_helical_dom_sf"/>
</dbReference>
<dbReference type="AlphaFoldDB" id="A0A024UB33"/>
<name>A0A024UB33_9STRA</name>
<evidence type="ECO:0000256" key="3">
    <source>
        <dbReference type="PROSITE-ProRule" id="PRU00339"/>
    </source>
</evidence>
<evidence type="ECO:0000313" key="5">
    <source>
        <dbReference type="EMBL" id="ETW03631.1"/>
    </source>
</evidence>
<dbReference type="STRING" id="157072.A0A024UB33"/>
<dbReference type="OrthoDB" id="629492at2759"/>
<proteinExistence type="predicted"/>
<gene>
    <name evidence="5" type="ORF">H310_05031</name>
</gene>
<dbReference type="SMART" id="SM00028">
    <property type="entry name" value="TPR"/>
    <property type="match status" value="3"/>
</dbReference>
<dbReference type="PANTHER" id="PTHR44858">
    <property type="entry name" value="TETRATRICOPEPTIDE REPEAT PROTEIN 6"/>
    <property type="match status" value="1"/>
</dbReference>
<dbReference type="EMBL" id="KI913959">
    <property type="protein sequence ID" value="ETW03631.1"/>
    <property type="molecule type" value="Genomic_DNA"/>
</dbReference>
<dbReference type="VEuPathDB" id="FungiDB:H310_05031"/>
<evidence type="ECO:0000256" key="2">
    <source>
        <dbReference type="ARBA" id="ARBA00022803"/>
    </source>
</evidence>
<dbReference type="RefSeq" id="XP_008867860.1">
    <property type="nucleotide sequence ID" value="XM_008869638.1"/>
</dbReference>
<dbReference type="Pfam" id="PF13432">
    <property type="entry name" value="TPR_16"/>
    <property type="match status" value="1"/>
</dbReference>
<sequence>MPTSGTSGGSTTKEAEICQLIDECTCLLQKDPSCLRTRAIRGHACMKAKKWDLAAEDFTAILEVRPDDIYGRFSRGMALFKGGKIERAHEDFSCVLTMNPNHVMARYARAGCYNTEGEFGRAIQDYTIALQFDEHGHDKGFLRGESRLYLHETAEKAINDKLSLSYRTRDGVKGKADAMGITSPPKRPSNNDIAFKTRSHPTDLRKLSPSTTKDVGRAQVARVTIDLTKPAQPVAAIERHANQHDHPRSISMKTIRTVKRVTVAL</sequence>
<dbReference type="InterPro" id="IPR019734">
    <property type="entry name" value="TPR_rpt"/>
</dbReference>
<dbReference type="Gene3D" id="1.25.40.10">
    <property type="entry name" value="Tetratricopeptide repeat domain"/>
    <property type="match status" value="2"/>
</dbReference>